<name>A0A9X3A0A2_9BACT</name>
<gene>
    <name evidence="2" type="ORF">GGQ01_003171</name>
</gene>
<proteinExistence type="predicted"/>
<evidence type="ECO:0000313" key="3">
    <source>
        <dbReference type="Proteomes" id="UP001155040"/>
    </source>
</evidence>
<comment type="caution">
    <text evidence="2">The sequence shown here is derived from an EMBL/GenBank/DDBJ whole genome shotgun (WGS) entry which is preliminary data.</text>
</comment>
<feature type="coiled-coil region" evidence="1">
    <location>
        <begin position="142"/>
        <end position="169"/>
    </location>
</feature>
<dbReference type="Proteomes" id="UP001155040">
    <property type="component" value="Unassembled WGS sequence"/>
</dbReference>
<dbReference type="EMBL" id="JANUBF010000036">
    <property type="protein sequence ID" value="MCS4038081.1"/>
    <property type="molecule type" value="Genomic_DNA"/>
</dbReference>
<dbReference type="AlphaFoldDB" id="A0A9X3A0A2"/>
<sequence length="171" mass="19168">MPITPSFQFVSKLPTDSALYALYGGTGRSQHVAYVGLSGNLRSRIRQHFLRRDSSIVTGTSAASLNPDLITRLEWWLSEKFEDRDYLQAAELIAFDRFEPALRSRGRITSEAEALAETTEVVEEIESLLEAGPTGTVDIPTLSDALSRIERLEGRIDQLEQKLEAIRDERS</sequence>
<evidence type="ECO:0000256" key="1">
    <source>
        <dbReference type="SAM" id="Coils"/>
    </source>
</evidence>
<dbReference type="RefSeq" id="WP_259091326.1">
    <property type="nucleotide sequence ID" value="NZ_JANTZY010000031.1"/>
</dbReference>
<reference evidence="2" key="1">
    <citation type="submission" date="2022-08" db="EMBL/GenBank/DDBJ databases">
        <title>Genomic Encyclopedia of Type Strains, Phase V (KMG-V): Genome sequencing to study the core and pangenomes of soil and plant-associated prokaryotes.</title>
        <authorList>
            <person name="Whitman W."/>
        </authorList>
    </citation>
    <scope>NUCLEOTIDE SEQUENCE</scope>
    <source>
        <strain evidence="2">SP3012</strain>
    </source>
</reference>
<evidence type="ECO:0000313" key="2">
    <source>
        <dbReference type="EMBL" id="MCS4038081.1"/>
    </source>
</evidence>
<organism evidence="2 3">
    <name type="scientific">Salinibacter ruber</name>
    <dbReference type="NCBI Taxonomy" id="146919"/>
    <lineage>
        <taxon>Bacteria</taxon>
        <taxon>Pseudomonadati</taxon>
        <taxon>Rhodothermota</taxon>
        <taxon>Rhodothermia</taxon>
        <taxon>Rhodothermales</taxon>
        <taxon>Salinibacteraceae</taxon>
        <taxon>Salinibacter</taxon>
    </lineage>
</organism>
<protein>
    <recommendedName>
        <fullName evidence="4">GIY-YIG domain-containing protein</fullName>
    </recommendedName>
</protein>
<keyword evidence="1" id="KW-0175">Coiled coil</keyword>
<evidence type="ECO:0008006" key="4">
    <source>
        <dbReference type="Google" id="ProtNLM"/>
    </source>
</evidence>
<accession>A0A9X3A0A2</accession>